<reference evidence="1" key="1">
    <citation type="submission" date="2022-10" db="EMBL/GenBank/DDBJ databases">
        <authorList>
            <person name="Chen Y."/>
            <person name="Dougan E. K."/>
            <person name="Chan C."/>
            <person name="Rhodes N."/>
            <person name="Thang M."/>
        </authorList>
    </citation>
    <scope>NUCLEOTIDE SEQUENCE</scope>
</reference>
<dbReference type="OrthoDB" id="10487703at2759"/>
<dbReference type="EMBL" id="CAMXCT020000691">
    <property type="protein sequence ID" value="CAL1135565.1"/>
    <property type="molecule type" value="Genomic_DNA"/>
</dbReference>
<evidence type="ECO:0000313" key="3">
    <source>
        <dbReference type="Proteomes" id="UP001152797"/>
    </source>
</evidence>
<keyword evidence="3" id="KW-1185">Reference proteome</keyword>
<dbReference type="AlphaFoldDB" id="A0A9P1FPP9"/>
<protein>
    <submittedName>
        <fullName evidence="1">Uncharacterized protein</fullName>
    </submittedName>
</protein>
<evidence type="ECO:0000313" key="2">
    <source>
        <dbReference type="EMBL" id="CAL1135565.1"/>
    </source>
</evidence>
<dbReference type="EMBL" id="CAMXCT030000691">
    <property type="protein sequence ID" value="CAL4769502.1"/>
    <property type="molecule type" value="Genomic_DNA"/>
</dbReference>
<comment type="caution">
    <text evidence="1">The sequence shown here is derived from an EMBL/GenBank/DDBJ whole genome shotgun (WGS) entry which is preliminary data.</text>
</comment>
<accession>A0A9P1FPP9</accession>
<proteinExistence type="predicted"/>
<name>A0A9P1FPP9_9DINO</name>
<dbReference type="Proteomes" id="UP001152797">
    <property type="component" value="Unassembled WGS sequence"/>
</dbReference>
<organism evidence="1">
    <name type="scientific">Cladocopium goreaui</name>
    <dbReference type="NCBI Taxonomy" id="2562237"/>
    <lineage>
        <taxon>Eukaryota</taxon>
        <taxon>Sar</taxon>
        <taxon>Alveolata</taxon>
        <taxon>Dinophyceae</taxon>
        <taxon>Suessiales</taxon>
        <taxon>Symbiodiniaceae</taxon>
        <taxon>Cladocopium</taxon>
    </lineage>
</organism>
<evidence type="ECO:0000313" key="1">
    <source>
        <dbReference type="EMBL" id="CAI3982190.1"/>
    </source>
</evidence>
<dbReference type="EMBL" id="CAMXCT010000691">
    <property type="protein sequence ID" value="CAI3982190.1"/>
    <property type="molecule type" value="Genomic_DNA"/>
</dbReference>
<sequence>MPGNDLLPRLLNSRHLLRSAMSLEIVREELSGESKLVPRFALKGALPDALLEQYEFWRGERRLVGKLQRRTGDAPLTTPSCLVVHLSERCHVQRLALDLPRKDPEKQLDELMFAKSSNVVQGETLVDLLHAKQTSSTYQVAQWLLHLDDLSHVLAWSSAQVLNGELMDLEKEPPLTLVELPRLGLSFTADSADAAGGLRCDQHGGLKVVGHRNFHNQKSLERLLKPFPHFVLLEDDFGELFLLSSLAQRPRQTAAEGLQWQRGDESWLSKLRQEQRHQLYRIFTEFLIAPSLLAELHLMLLRVAQGMFSDACSGVMACIASGLPQQPEESLLWDEITSFLRGDARLGAAVLRLKLVLQLHRQGQGIPEGWNPEADFLAWANYGWDSVEGQLLTLEEEAALLDLLGASSEEANWELRARSAVHRSVLQISAARGHVTQGSQGDSDGGGLGRKKVQLQRSKDLGTPGPLERGKVVLDNVPMEPLSLMLESPPDVEGPSHALFLEQDEPGDLKRGVLAVSSLLRCLPLRLSRDFLLLYELLNRSRTVWLLPSDDPALTAELLVRLVPSEELQQRPALAALLRLMESPSIAQRLPKFRSPIETWIPSLLSSLKEFVQEMQDLKHGPSESPGPLPSAFWTFERSSLGTWKLVDCDSVDAKLVGVAETETQETVGSPLSNGRLLEVMRVMGAFGDRRLPSNTWDFDCRTRCLGQGQAESMRGGNEGNIWQGCIKELHDHWPLLAFTQLPALASKPFMSLGLNGVLGSADISVDKDVAALKFLAEQSPMTSNSSGRALLRRLKADFQNFGELQQATFRNITSSTASQVLQERHQLEALQSETESLIQALESMLQEDTKAMYEAMEAAKAMANGAGATPEQAA</sequence>
<reference evidence="2" key="2">
    <citation type="submission" date="2024-04" db="EMBL/GenBank/DDBJ databases">
        <authorList>
            <person name="Chen Y."/>
            <person name="Shah S."/>
            <person name="Dougan E. K."/>
            <person name="Thang M."/>
            <person name="Chan C."/>
        </authorList>
    </citation>
    <scope>NUCLEOTIDE SEQUENCE [LARGE SCALE GENOMIC DNA]</scope>
</reference>
<gene>
    <name evidence="1" type="ORF">C1SCF055_LOCUS9915</name>
</gene>